<proteinExistence type="predicted"/>
<sequence>MERHLRLSNVLRIRIENLCANNFIRLIQLVKLIKNIRVLSVDGIISLGTTEQGWLMTYSPISMFSSMARSPPPTSSVIDESSAPIDYMPSFLLYVLTTVTQAYSIF</sequence>
<dbReference type="Proteomes" id="UP000735302">
    <property type="component" value="Unassembled WGS sequence"/>
</dbReference>
<organism evidence="1 2">
    <name type="scientific">Plakobranchus ocellatus</name>
    <dbReference type="NCBI Taxonomy" id="259542"/>
    <lineage>
        <taxon>Eukaryota</taxon>
        <taxon>Metazoa</taxon>
        <taxon>Spiralia</taxon>
        <taxon>Lophotrochozoa</taxon>
        <taxon>Mollusca</taxon>
        <taxon>Gastropoda</taxon>
        <taxon>Heterobranchia</taxon>
        <taxon>Euthyneura</taxon>
        <taxon>Panpulmonata</taxon>
        <taxon>Sacoglossa</taxon>
        <taxon>Placobranchoidea</taxon>
        <taxon>Plakobranchidae</taxon>
        <taxon>Plakobranchus</taxon>
    </lineage>
</organism>
<protein>
    <submittedName>
        <fullName evidence="1">Uncharacterized protein</fullName>
    </submittedName>
</protein>
<comment type="caution">
    <text evidence="1">The sequence shown here is derived from an EMBL/GenBank/DDBJ whole genome shotgun (WGS) entry which is preliminary data.</text>
</comment>
<reference evidence="1 2" key="1">
    <citation type="journal article" date="2021" name="Elife">
        <title>Chloroplast acquisition without the gene transfer in kleptoplastic sea slugs, Plakobranchus ocellatus.</title>
        <authorList>
            <person name="Maeda T."/>
            <person name="Takahashi S."/>
            <person name="Yoshida T."/>
            <person name="Shimamura S."/>
            <person name="Takaki Y."/>
            <person name="Nagai Y."/>
            <person name="Toyoda A."/>
            <person name="Suzuki Y."/>
            <person name="Arimoto A."/>
            <person name="Ishii H."/>
            <person name="Satoh N."/>
            <person name="Nishiyama T."/>
            <person name="Hasebe M."/>
            <person name="Maruyama T."/>
            <person name="Minagawa J."/>
            <person name="Obokata J."/>
            <person name="Shigenobu S."/>
        </authorList>
    </citation>
    <scope>NUCLEOTIDE SEQUENCE [LARGE SCALE GENOMIC DNA]</scope>
</reference>
<name>A0AAV4C2R8_9GAST</name>
<gene>
    <name evidence="1" type="ORF">PoB_005146400</name>
</gene>
<accession>A0AAV4C2R8</accession>
<dbReference type="EMBL" id="BLXT01005681">
    <property type="protein sequence ID" value="GFO24959.1"/>
    <property type="molecule type" value="Genomic_DNA"/>
</dbReference>
<evidence type="ECO:0000313" key="1">
    <source>
        <dbReference type="EMBL" id="GFO24959.1"/>
    </source>
</evidence>
<evidence type="ECO:0000313" key="2">
    <source>
        <dbReference type="Proteomes" id="UP000735302"/>
    </source>
</evidence>
<keyword evidence="2" id="KW-1185">Reference proteome</keyword>
<dbReference type="AlphaFoldDB" id="A0AAV4C2R8"/>